<reference evidence="14" key="1">
    <citation type="journal article" date="2018" name="J. ISSAAS">
        <title>The contribution of mitochondrial metagenomics to large-scale data mining and phylogenetic analysis of Coleoptera.</title>
        <authorList>
            <person name="Miller K."/>
            <person name="Linard B."/>
            <person name="Motyka M."/>
            <person name="Bocek M."/>
            <person name="Vogler A.P."/>
        </authorList>
    </citation>
    <scope>NUCLEOTIDE SEQUENCE</scope>
</reference>
<evidence type="ECO:0000256" key="9">
    <source>
        <dbReference type="ARBA" id="ARBA00023065"/>
    </source>
</evidence>
<dbReference type="EMBL" id="MG193364">
    <property type="protein sequence ID" value="AXS65140.1"/>
    <property type="molecule type" value="Genomic_DNA"/>
</dbReference>
<sequence>MPQMSPLSWLLLFMIFSFTFLMFNIINYYSFLYNIKKSSKSKKKTLINWKW</sequence>
<dbReference type="InterPro" id="IPR001421">
    <property type="entry name" value="ATP8_metazoa"/>
</dbReference>
<evidence type="ECO:0000256" key="10">
    <source>
        <dbReference type="ARBA" id="ARBA00023128"/>
    </source>
</evidence>
<keyword evidence="11 13" id="KW-0472">Membrane</keyword>
<dbReference type="GO" id="GO:0031966">
    <property type="term" value="C:mitochondrial membrane"/>
    <property type="evidence" value="ECO:0007669"/>
    <property type="project" value="UniProtKB-SubCell"/>
</dbReference>
<evidence type="ECO:0000256" key="11">
    <source>
        <dbReference type="ARBA" id="ARBA00023136"/>
    </source>
</evidence>
<evidence type="ECO:0000313" key="14">
    <source>
        <dbReference type="EMBL" id="AXS65140.1"/>
    </source>
</evidence>
<gene>
    <name evidence="14" type="primary">atp8</name>
</gene>
<evidence type="ECO:0000256" key="4">
    <source>
        <dbReference type="ARBA" id="ARBA00022448"/>
    </source>
</evidence>
<dbReference type="GO" id="GO:0015986">
    <property type="term" value="P:proton motive force-driven ATP synthesis"/>
    <property type="evidence" value="ECO:0007669"/>
    <property type="project" value="InterPro"/>
</dbReference>
<evidence type="ECO:0000256" key="12">
    <source>
        <dbReference type="RuleBase" id="RU003661"/>
    </source>
</evidence>
<dbReference type="GO" id="GO:0015078">
    <property type="term" value="F:proton transmembrane transporter activity"/>
    <property type="evidence" value="ECO:0007669"/>
    <property type="project" value="InterPro"/>
</dbReference>
<comment type="subcellular location">
    <subcellularLocation>
        <location evidence="1 12">Mitochondrion membrane</location>
        <topology evidence="1 12">Single-pass membrane protein</topology>
    </subcellularLocation>
</comment>
<keyword evidence="7 12" id="KW-0375">Hydrogen ion transport</keyword>
<protein>
    <recommendedName>
        <fullName evidence="12">ATP synthase complex subunit 8</fullName>
    </recommendedName>
</protein>
<feature type="transmembrane region" description="Helical" evidence="13">
    <location>
        <begin position="6"/>
        <end position="33"/>
    </location>
</feature>
<comment type="subunit">
    <text evidence="3">F-type ATPases have 2 components, CF(1) - the catalytic core - and CF(0) - the membrane proton channel.</text>
</comment>
<evidence type="ECO:0000256" key="3">
    <source>
        <dbReference type="ARBA" id="ARBA00011291"/>
    </source>
</evidence>
<keyword evidence="4 12" id="KW-0813">Transport</keyword>
<keyword evidence="5 12" id="KW-0138">CF(0)</keyword>
<evidence type="ECO:0000256" key="6">
    <source>
        <dbReference type="ARBA" id="ARBA00022692"/>
    </source>
</evidence>
<keyword evidence="9 12" id="KW-0406">Ion transport</keyword>
<evidence type="ECO:0000256" key="5">
    <source>
        <dbReference type="ARBA" id="ARBA00022547"/>
    </source>
</evidence>
<organism evidence="14">
    <name type="scientific">Cucujoidea sp. 21 KM-2017</name>
    <dbReference type="NCBI Taxonomy" id="2219358"/>
    <lineage>
        <taxon>Eukaryota</taxon>
        <taxon>Metazoa</taxon>
        <taxon>Ecdysozoa</taxon>
        <taxon>Arthropoda</taxon>
        <taxon>Hexapoda</taxon>
        <taxon>Insecta</taxon>
        <taxon>Pterygota</taxon>
        <taxon>Neoptera</taxon>
        <taxon>Endopterygota</taxon>
        <taxon>Coleoptera</taxon>
        <taxon>Polyphaga</taxon>
        <taxon>Cucujiformia</taxon>
    </lineage>
</organism>
<evidence type="ECO:0000256" key="2">
    <source>
        <dbReference type="ARBA" id="ARBA00008892"/>
    </source>
</evidence>
<comment type="similarity">
    <text evidence="2 12">Belongs to the ATPase protein 8 family.</text>
</comment>
<dbReference type="Pfam" id="PF00895">
    <property type="entry name" value="ATP-synt_8"/>
    <property type="match status" value="1"/>
</dbReference>
<evidence type="ECO:0000256" key="7">
    <source>
        <dbReference type="ARBA" id="ARBA00022781"/>
    </source>
</evidence>
<dbReference type="GO" id="GO:0045259">
    <property type="term" value="C:proton-transporting ATP synthase complex"/>
    <property type="evidence" value="ECO:0007669"/>
    <property type="project" value="UniProtKB-KW"/>
</dbReference>
<geneLocation type="mitochondrion" evidence="14"/>
<name>A0A346RGE3_9CUCU</name>
<proteinExistence type="inferred from homology"/>
<accession>A0A346RGE3</accession>
<keyword evidence="10 12" id="KW-0496">Mitochondrion</keyword>
<evidence type="ECO:0000256" key="8">
    <source>
        <dbReference type="ARBA" id="ARBA00022989"/>
    </source>
</evidence>
<keyword evidence="6 12" id="KW-0812">Transmembrane</keyword>
<keyword evidence="8 13" id="KW-1133">Transmembrane helix</keyword>
<evidence type="ECO:0000256" key="13">
    <source>
        <dbReference type="SAM" id="Phobius"/>
    </source>
</evidence>
<evidence type="ECO:0000256" key="1">
    <source>
        <dbReference type="ARBA" id="ARBA00004304"/>
    </source>
</evidence>
<dbReference type="AlphaFoldDB" id="A0A346RGE3"/>